<proteinExistence type="predicted"/>
<dbReference type="eggNOG" id="ENOG5033JU4">
    <property type="taxonomic scope" value="Bacteria"/>
</dbReference>
<protein>
    <recommendedName>
        <fullName evidence="3">Lipoprotein</fullName>
    </recommendedName>
</protein>
<evidence type="ECO:0000313" key="1">
    <source>
        <dbReference type="EMBL" id="CAO81055.1"/>
    </source>
</evidence>
<keyword evidence="2" id="KW-1185">Reference proteome</keyword>
<dbReference type="OrthoDB" id="9877438at2"/>
<accession>B0VI79</accession>
<organism evidence="1 2">
    <name type="scientific">Cloacimonas acidaminovorans (strain Evry)</name>
    <dbReference type="NCBI Taxonomy" id="459349"/>
    <lineage>
        <taxon>Bacteria</taxon>
        <taxon>Pseudomonadati</taxon>
        <taxon>Candidatus Cloacimonadota</taxon>
        <taxon>Candidatus Cloacimonadia</taxon>
        <taxon>Candidatus Cloacimonadales</taxon>
        <taxon>Candidatus Cloacimonadaceae</taxon>
        <taxon>Candidatus Cloacimonas</taxon>
    </lineage>
</organism>
<name>B0VI79_CLOAI</name>
<dbReference type="STRING" id="459349.CLOAM1194"/>
<dbReference type="Proteomes" id="UP000002019">
    <property type="component" value="Chromosome"/>
</dbReference>
<dbReference type="KEGG" id="caci:CLOAM1194"/>
<dbReference type="PROSITE" id="PS51257">
    <property type="entry name" value="PROKAR_LIPOPROTEIN"/>
    <property type="match status" value="1"/>
</dbReference>
<sequence>MKKTVWLIIAIVILMGLVGCKKKEEKLPSQETASAITTYAPLPSFKEVFRVLDQLQVKDISAAVPADLYKTKQEEVRNAFSLGLLTADATLAAKGHNKKRLSQISSRMMDLTTLLGLEEEVNQMSAELKNLLEKEQWTELETALDTHKKKVEDKLWEMESFDNYTLLLLGGWIEATNRVAWLIKQDYSAEKTKALNQKGTFNSLIGNLKNIKAEHITSQPEFQEVLGLMEQLKAVIDADKEKTYTPEQLDQIISLTNQIKETFKK</sequence>
<dbReference type="RefSeq" id="WP_015424913.1">
    <property type="nucleotide sequence ID" value="NC_020449.1"/>
</dbReference>
<dbReference type="HOGENOM" id="CLU_1048473_0_0_0"/>
<reference evidence="1 2" key="1">
    <citation type="journal article" date="2008" name="J. Bacteriol.">
        <title>'Candidatus Cloacamonas acidaminovorans': genome sequence reconstruction provides a first glimpse of a new bacterial division.</title>
        <authorList>
            <person name="Pelletier E."/>
            <person name="Kreimeyer A."/>
            <person name="Bocs S."/>
            <person name="Rouy Z."/>
            <person name="Gyapay G."/>
            <person name="Chouari R."/>
            <person name="Riviere D."/>
            <person name="Ganesan A."/>
            <person name="Daegelen P."/>
            <person name="Sghir A."/>
            <person name="Cohen G.N."/>
            <person name="Medigue C."/>
            <person name="Weissenbach J."/>
            <person name="Le Paslier D."/>
        </authorList>
    </citation>
    <scope>NUCLEOTIDE SEQUENCE [LARGE SCALE GENOMIC DNA]</scope>
    <source>
        <strain evidence="2">Evry</strain>
    </source>
</reference>
<dbReference type="AlphaFoldDB" id="B0VI79"/>
<evidence type="ECO:0008006" key="3">
    <source>
        <dbReference type="Google" id="ProtNLM"/>
    </source>
</evidence>
<evidence type="ECO:0000313" key="2">
    <source>
        <dbReference type="Proteomes" id="UP000002019"/>
    </source>
</evidence>
<gene>
    <name evidence="1" type="ordered locus">CLOAM1194</name>
</gene>
<dbReference type="EMBL" id="CU466930">
    <property type="protein sequence ID" value="CAO81055.1"/>
    <property type="molecule type" value="Genomic_DNA"/>
</dbReference>